<dbReference type="GO" id="GO:0016020">
    <property type="term" value="C:membrane"/>
    <property type="evidence" value="ECO:0007669"/>
    <property type="project" value="UniProtKB-SubCell"/>
</dbReference>
<evidence type="ECO:0000256" key="3">
    <source>
        <dbReference type="ARBA" id="ARBA00022989"/>
    </source>
</evidence>
<evidence type="ECO:0000313" key="12">
    <source>
        <dbReference type="EMBL" id="OEG74408.1"/>
    </source>
</evidence>
<gene>
    <name evidence="12" type="ORF">BEL05_06080</name>
</gene>
<feature type="chain" id="PRO_5009179271" evidence="9">
    <location>
        <begin position="23"/>
        <end position="620"/>
    </location>
</feature>
<dbReference type="CDD" id="cd06225">
    <property type="entry name" value="HAMP"/>
    <property type="match status" value="1"/>
</dbReference>
<dbReference type="RefSeq" id="WP_069670873.1">
    <property type="nucleotide sequence ID" value="NZ_JAWWDQ010000025.1"/>
</dbReference>
<comment type="subcellular location">
    <subcellularLocation>
        <location evidence="1">Membrane</location>
        <topology evidence="1">Multi-pass membrane protein</topology>
    </subcellularLocation>
</comment>
<feature type="domain" description="Methyl-accepting transducer" evidence="10">
    <location>
        <begin position="348"/>
        <end position="584"/>
    </location>
</feature>
<evidence type="ECO:0000259" key="11">
    <source>
        <dbReference type="PROSITE" id="PS50885"/>
    </source>
</evidence>
<dbReference type="SMART" id="SM00304">
    <property type="entry name" value="HAMP"/>
    <property type="match status" value="1"/>
</dbReference>
<evidence type="ECO:0000256" key="4">
    <source>
        <dbReference type="ARBA" id="ARBA00023136"/>
    </source>
</evidence>
<dbReference type="SMART" id="SM00283">
    <property type="entry name" value="MA"/>
    <property type="match status" value="1"/>
</dbReference>
<comment type="similarity">
    <text evidence="6">Belongs to the methyl-accepting chemotaxis (MCP) protein family.</text>
</comment>
<keyword evidence="5 7" id="KW-0807">Transducer</keyword>
<evidence type="ECO:0000313" key="13">
    <source>
        <dbReference type="Proteomes" id="UP000095230"/>
    </source>
</evidence>
<sequence length="620" mass="68078">MLIRHKLLASAAISISSVIAMFALQQYSASTLDDLSHAAQSVIELEKEVLSLRKEEKDFFSRLDLSYLDNHKTNAEDVYNLMDGLKSTFNDYNIPTNALDSFDSSVHEYQNIFVEIVNLQREIGLHAKDGLYGTLRGAVHNVETLVKENDQPEMMVTMLQLRRNEKDFMLRRSLSYLDKFNGNLAVLRQQFDESFLSSSVKSELNRSLAAYEKDFKVLISKEQALGLTKDDGKMANLRDSIARAEQGLATLKEQSFNAIHDAENSAVTISISIFVLITIVLIGFTIAIIRSIMEPVKKISDAIANIEATKDLTLRCDTKVDDEIGQIANHFNSMVDSFQHLIKEVLESVEVVNRSCQELSENSIRASEGVGRQLNETDMVATAITEMGATIDEIANNTELAAERASNTHDNAQQGQVGVEHTIEKIQALAEQLNSSAQVVSDLEKDSETIGSVLDVIRGIAEQTNLLALNAAIEAARAGEQGRGFAVVADEVRSLAMRTQESTEEIAGIIQTLQSRTRSIVQLMESTQKQGSESAEQAASAGALLEQINADVTNIMDMSTQIAAAIEEQSMVASEVNKNVVIIRDIAAESATAADENASASDQVRARTESLYQSVSVFKI</sequence>
<evidence type="ECO:0000256" key="9">
    <source>
        <dbReference type="SAM" id="SignalP"/>
    </source>
</evidence>
<comment type="caution">
    <text evidence="12">The sequence shown here is derived from an EMBL/GenBank/DDBJ whole genome shotgun (WGS) entry which is preliminary data.</text>
</comment>
<dbReference type="PANTHER" id="PTHR32089">
    <property type="entry name" value="METHYL-ACCEPTING CHEMOTAXIS PROTEIN MCPB"/>
    <property type="match status" value="1"/>
</dbReference>
<feature type="transmembrane region" description="Helical" evidence="8">
    <location>
        <begin position="266"/>
        <end position="289"/>
    </location>
</feature>
<proteinExistence type="inferred from homology"/>
<evidence type="ECO:0000256" key="6">
    <source>
        <dbReference type="ARBA" id="ARBA00029447"/>
    </source>
</evidence>
<dbReference type="FunFam" id="1.10.287.950:FF:000001">
    <property type="entry name" value="Methyl-accepting chemotaxis sensory transducer"/>
    <property type="match status" value="1"/>
</dbReference>
<dbReference type="PROSITE" id="PS50111">
    <property type="entry name" value="CHEMOTAXIS_TRANSDUC_2"/>
    <property type="match status" value="1"/>
</dbReference>
<dbReference type="InterPro" id="IPR032255">
    <property type="entry name" value="HBM"/>
</dbReference>
<dbReference type="GO" id="GO:0007165">
    <property type="term" value="P:signal transduction"/>
    <property type="evidence" value="ECO:0007669"/>
    <property type="project" value="UniProtKB-KW"/>
</dbReference>
<evidence type="ECO:0000259" key="10">
    <source>
        <dbReference type="PROSITE" id="PS50111"/>
    </source>
</evidence>
<feature type="domain" description="HAMP" evidence="11">
    <location>
        <begin position="290"/>
        <end position="343"/>
    </location>
</feature>
<dbReference type="CDD" id="cd11386">
    <property type="entry name" value="MCP_signal"/>
    <property type="match status" value="1"/>
</dbReference>
<dbReference type="Proteomes" id="UP000095230">
    <property type="component" value="Unassembled WGS sequence"/>
</dbReference>
<evidence type="ECO:0000256" key="5">
    <source>
        <dbReference type="ARBA" id="ARBA00023224"/>
    </source>
</evidence>
<organism evidence="12 13">
    <name type="scientific">Shewanella colwelliana</name>
    <name type="common">Alteromonas colwelliana</name>
    <dbReference type="NCBI Taxonomy" id="23"/>
    <lineage>
        <taxon>Bacteria</taxon>
        <taxon>Pseudomonadati</taxon>
        <taxon>Pseudomonadota</taxon>
        <taxon>Gammaproteobacteria</taxon>
        <taxon>Alteromonadales</taxon>
        <taxon>Shewanellaceae</taxon>
        <taxon>Shewanella</taxon>
    </lineage>
</organism>
<dbReference type="Pfam" id="PF00015">
    <property type="entry name" value="MCPsignal"/>
    <property type="match status" value="1"/>
</dbReference>
<dbReference type="InterPro" id="IPR004089">
    <property type="entry name" value="MCPsignal_dom"/>
</dbReference>
<accession>A0A1E5IWD5</accession>
<feature type="signal peptide" evidence="9">
    <location>
        <begin position="1"/>
        <end position="22"/>
    </location>
</feature>
<dbReference type="PROSITE" id="PS50885">
    <property type="entry name" value="HAMP"/>
    <property type="match status" value="1"/>
</dbReference>
<dbReference type="STRING" id="23.BEL05_06080"/>
<dbReference type="EMBL" id="MCBT01000022">
    <property type="protein sequence ID" value="OEG74408.1"/>
    <property type="molecule type" value="Genomic_DNA"/>
</dbReference>
<dbReference type="GO" id="GO:0006935">
    <property type="term" value="P:chemotaxis"/>
    <property type="evidence" value="ECO:0007669"/>
    <property type="project" value="UniProtKB-ARBA"/>
</dbReference>
<evidence type="ECO:0000256" key="7">
    <source>
        <dbReference type="PROSITE-ProRule" id="PRU00284"/>
    </source>
</evidence>
<reference evidence="12 13" key="1">
    <citation type="submission" date="2016-07" db="EMBL/GenBank/DDBJ databases">
        <title>Whole-genome of two Shewanella species isolated from a digestive organ of sea cucumber Apostichopus japonicus Selenka 1867.</title>
        <authorList>
            <person name="Hong H.-H."/>
            <person name="Choi H."/>
            <person name="Cheon S."/>
            <person name="Oh J.-S."/>
            <person name="Lee H.-G."/>
            <person name="Park C."/>
        </authorList>
    </citation>
    <scope>NUCLEOTIDE SEQUENCE [LARGE SCALE GENOMIC DNA]</scope>
    <source>
        <strain evidence="12 13">CSB03KR</strain>
    </source>
</reference>
<evidence type="ECO:0000256" key="2">
    <source>
        <dbReference type="ARBA" id="ARBA00022692"/>
    </source>
</evidence>
<protein>
    <submittedName>
        <fullName evidence="12">Chemotaxis protein</fullName>
    </submittedName>
</protein>
<keyword evidence="2 8" id="KW-0812">Transmembrane</keyword>
<dbReference type="OrthoDB" id="8724845at2"/>
<dbReference type="Gene3D" id="1.10.287.950">
    <property type="entry name" value="Methyl-accepting chemotaxis protein"/>
    <property type="match status" value="1"/>
</dbReference>
<keyword evidence="3 8" id="KW-1133">Transmembrane helix</keyword>
<dbReference type="SMART" id="SM01358">
    <property type="entry name" value="HBM"/>
    <property type="match status" value="1"/>
</dbReference>
<dbReference type="SUPFAM" id="SSF58104">
    <property type="entry name" value="Methyl-accepting chemotaxis protein (MCP) signaling domain"/>
    <property type="match status" value="1"/>
</dbReference>
<evidence type="ECO:0000256" key="8">
    <source>
        <dbReference type="SAM" id="Phobius"/>
    </source>
</evidence>
<dbReference type="PANTHER" id="PTHR32089:SF119">
    <property type="entry name" value="METHYL-ACCEPTING CHEMOTAXIS PROTEIN CTPL"/>
    <property type="match status" value="1"/>
</dbReference>
<keyword evidence="4 8" id="KW-0472">Membrane</keyword>
<dbReference type="InterPro" id="IPR003660">
    <property type="entry name" value="HAMP_dom"/>
</dbReference>
<dbReference type="Pfam" id="PF00672">
    <property type="entry name" value="HAMP"/>
    <property type="match status" value="1"/>
</dbReference>
<evidence type="ECO:0000256" key="1">
    <source>
        <dbReference type="ARBA" id="ARBA00004141"/>
    </source>
</evidence>
<keyword evidence="9" id="KW-0732">Signal</keyword>
<dbReference type="AlphaFoldDB" id="A0A1E5IWD5"/>
<name>A0A1E5IWD5_SHECO</name>